<dbReference type="PANTHER" id="PTHR10622">
    <property type="entry name" value="HET DOMAIN-CONTAINING PROTEIN"/>
    <property type="match status" value="1"/>
</dbReference>
<evidence type="ECO:0000313" key="2">
    <source>
        <dbReference type="Proteomes" id="UP000244855"/>
    </source>
</evidence>
<sequence length="334" mass="37934">MRLLRRCDTGGFSLTQFGAEAILPYAILSHTWGADTEEVTFEDLTNGTGKDKPGYEKIRFCGEQAALDDLEYFWIDTCCIDKRSTDVPSKGEPMSKNEAFASSRWFTRGWTLQELIAPPRALFLDQDWIKIGTKETLLDRITEISGIHAEILASPYDPGLTTIAQKMSWAAGERPLGMRTLHIAFWRKLIKMTHDHSIFAWRGHGKPEHSGFLASSPDDFSDSATTCLCIPRTLEWEPYSWTNLGVRIRLDAVYGEHGSHDRNQFYVILDCCHDSRPNTRIGVYTAYIGGVQRRIRSNELHEVEYTEDSALADQFGEPIYPRPIDYVDDLNRGA</sequence>
<gene>
    <name evidence="1" type="ORF">DM02DRAFT_663998</name>
</gene>
<evidence type="ECO:0000313" key="1">
    <source>
        <dbReference type="EMBL" id="PVH91435.1"/>
    </source>
</evidence>
<accession>A0A2V1D0A9</accession>
<dbReference type="PANTHER" id="PTHR10622:SF11">
    <property type="entry name" value="HET-DOMAIN-CONTAINING PROTEIN"/>
    <property type="match status" value="1"/>
</dbReference>
<protein>
    <recommendedName>
        <fullName evidence="3">HET-domain-containing protein</fullName>
    </recommendedName>
</protein>
<reference evidence="1 2" key="1">
    <citation type="journal article" date="2018" name="Sci. Rep.">
        <title>Comparative genomics provides insights into the lifestyle and reveals functional heterogeneity of dark septate endophytic fungi.</title>
        <authorList>
            <person name="Knapp D.G."/>
            <person name="Nemeth J.B."/>
            <person name="Barry K."/>
            <person name="Hainaut M."/>
            <person name="Henrissat B."/>
            <person name="Johnson J."/>
            <person name="Kuo A."/>
            <person name="Lim J.H.P."/>
            <person name="Lipzen A."/>
            <person name="Nolan M."/>
            <person name="Ohm R.A."/>
            <person name="Tamas L."/>
            <person name="Grigoriev I.V."/>
            <person name="Spatafora J.W."/>
            <person name="Nagy L.G."/>
            <person name="Kovacs G.M."/>
        </authorList>
    </citation>
    <scope>NUCLEOTIDE SEQUENCE [LARGE SCALE GENOMIC DNA]</scope>
    <source>
        <strain evidence="1 2">DSE2036</strain>
    </source>
</reference>
<evidence type="ECO:0008006" key="3">
    <source>
        <dbReference type="Google" id="ProtNLM"/>
    </source>
</evidence>
<dbReference type="AlphaFoldDB" id="A0A2V1D0A9"/>
<name>A0A2V1D0A9_9PLEO</name>
<dbReference type="EMBL" id="KZ805866">
    <property type="protein sequence ID" value="PVH91435.1"/>
    <property type="molecule type" value="Genomic_DNA"/>
</dbReference>
<dbReference type="OrthoDB" id="5428309at2759"/>
<organism evidence="1 2">
    <name type="scientific">Periconia macrospinosa</name>
    <dbReference type="NCBI Taxonomy" id="97972"/>
    <lineage>
        <taxon>Eukaryota</taxon>
        <taxon>Fungi</taxon>
        <taxon>Dikarya</taxon>
        <taxon>Ascomycota</taxon>
        <taxon>Pezizomycotina</taxon>
        <taxon>Dothideomycetes</taxon>
        <taxon>Pleosporomycetidae</taxon>
        <taxon>Pleosporales</taxon>
        <taxon>Massarineae</taxon>
        <taxon>Periconiaceae</taxon>
        <taxon>Periconia</taxon>
    </lineage>
</organism>
<dbReference type="Proteomes" id="UP000244855">
    <property type="component" value="Unassembled WGS sequence"/>
</dbReference>
<proteinExistence type="predicted"/>
<dbReference type="STRING" id="97972.A0A2V1D0A9"/>
<keyword evidence="2" id="KW-1185">Reference proteome</keyword>